<evidence type="ECO:0000259" key="3">
    <source>
        <dbReference type="Pfam" id="PF01361"/>
    </source>
</evidence>
<dbReference type="InterPro" id="IPR014347">
    <property type="entry name" value="Tautomerase/MIF_sf"/>
</dbReference>
<name>A0A1W1XAT2_9NEIS</name>
<keyword evidence="2" id="KW-0413">Isomerase</keyword>
<dbReference type="Gene3D" id="3.30.429.10">
    <property type="entry name" value="Macrophage Migration Inhibitory Factor"/>
    <property type="match status" value="2"/>
</dbReference>
<protein>
    <submittedName>
        <fullName evidence="4">4-oxalocrotonate tautomerase</fullName>
    </submittedName>
</protein>
<dbReference type="STRING" id="1121001.SAMN02745857_01107"/>
<sequence length="132" mass="14691">MPYLNLKLSVAPSPQTSQRAADILTDLTHAILGKKRELTAIAIEYVPPTQWFVGAQALQGQAASFYLDIKVTAGTNTKDEKAQYVREVFAAFEREFGPLQPASYVVVDDVPADTWGWQGKTQEYRYVQALPL</sequence>
<evidence type="ECO:0000256" key="1">
    <source>
        <dbReference type="ARBA" id="ARBA00006723"/>
    </source>
</evidence>
<dbReference type="Pfam" id="PF01361">
    <property type="entry name" value="Tautomerase"/>
    <property type="match status" value="1"/>
</dbReference>
<dbReference type="OrthoDB" id="8561934at2"/>
<dbReference type="PANTHER" id="PTHR35530:SF2">
    <property type="entry name" value="BSL4019 PROTEIN"/>
    <property type="match status" value="1"/>
</dbReference>
<dbReference type="EMBL" id="FWXD01000005">
    <property type="protein sequence ID" value="SMC21032.1"/>
    <property type="molecule type" value="Genomic_DNA"/>
</dbReference>
<gene>
    <name evidence="4" type="ORF">SAMN02745857_01107</name>
</gene>
<reference evidence="4 5" key="1">
    <citation type="submission" date="2017-04" db="EMBL/GenBank/DDBJ databases">
        <authorList>
            <person name="Afonso C.L."/>
            <person name="Miller P.J."/>
            <person name="Scott M.A."/>
            <person name="Spackman E."/>
            <person name="Goraichik I."/>
            <person name="Dimitrov K.M."/>
            <person name="Suarez D.L."/>
            <person name="Swayne D.E."/>
        </authorList>
    </citation>
    <scope>NUCLEOTIDE SEQUENCE [LARGE SCALE GENOMIC DNA]</scope>
    <source>
        <strain evidence="4 5">DSM 23236</strain>
    </source>
</reference>
<dbReference type="Proteomes" id="UP000192761">
    <property type="component" value="Unassembled WGS sequence"/>
</dbReference>
<evidence type="ECO:0000313" key="5">
    <source>
        <dbReference type="Proteomes" id="UP000192761"/>
    </source>
</evidence>
<dbReference type="InterPro" id="IPR004370">
    <property type="entry name" value="4-OT-like_dom"/>
</dbReference>
<proteinExistence type="inferred from homology"/>
<evidence type="ECO:0000256" key="2">
    <source>
        <dbReference type="ARBA" id="ARBA00023235"/>
    </source>
</evidence>
<evidence type="ECO:0000313" key="4">
    <source>
        <dbReference type="EMBL" id="SMC21032.1"/>
    </source>
</evidence>
<accession>A0A1W1XAT2</accession>
<dbReference type="GO" id="GO:0016853">
    <property type="term" value="F:isomerase activity"/>
    <property type="evidence" value="ECO:0007669"/>
    <property type="project" value="UniProtKB-KW"/>
</dbReference>
<feature type="domain" description="4-oxalocrotonate tautomerase-like" evidence="3">
    <location>
        <begin position="66"/>
        <end position="120"/>
    </location>
</feature>
<dbReference type="SUPFAM" id="SSF55331">
    <property type="entry name" value="Tautomerase/MIF"/>
    <property type="match status" value="1"/>
</dbReference>
<comment type="similarity">
    <text evidence="1">Belongs to the 4-oxalocrotonate tautomerase family.</text>
</comment>
<organism evidence="4 5">
    <name type="scientific">Andreprevotia lacus DSM 23236</name>
    <dbReference type="NCBI Taxonomy" id="1121001"/>
    <lineage>
        <taxon>Bacteria</taxon>
        <taxon>Pseudomonadati</taxon>
        <taxon>Pseudomonadota</taxon>
        <taxon>Betaproteobacteria</taxon>
        <taxon>Neisseriales</taxon>
        <taxon>Chitinibacteraceae</taxon>
        <taxon>Andreprevotia</taxon>
    </lineage>
</organism>
<dbReference type="AlphaFoldDB" id="A0A1W1XAT2"/>
<keyword evidence="5" id="KW-1185">Reference proteome</keyword>
<dbReference type="RefSeq" id="WP_084089888.1">
    <property type="nucleotide sequence ID" value="NZ_FWXD01000005.1"/>
</dbReference>
<dbReference type="PANTHER" id="PTHR35530">
    <property type="entry name" value="TAUTOMERASE-RELATED"/>
    <property type="match status" value="1"/>
</dbReference>